<feature type="transmembrane region" description="Helical" evidence="9">
    <location>
        <begin position="55"/>
        <end position="76"/>
    </location>
</feature>
<dbReference type="InterPro" id="IPR051629">
    <property type="entry name" value="Sulfite_efflux_TDT"/>
</dbReference>
<dbReference type="Gene3D" id="1.50.10.150">
    <property type="entry name" value="Voltage-dependent anion channel"/>
    <property type="match status" value="1"/>
</dbReference>
<evidence type="ECO:0000256" key="4">
    <source>
        <dbReference type="ARBA" id="ARBA00022475"/>
    </source>
</evidence>
<keyword evidence="5 9" id="KW-0812">Transmembrane</keyword>
<keyword evidence="11" id="KW-1185">Reference proteome</keyword>
<evidence type="ECO:0000256" key="2">
    <source>
        <dbReference type="ARBA" id="ARBA00008566"/>
    </source>
</evidence>
<keyword evidence="3" id="KW-0813">Transport</keyword>
<feature type="transmembrane region" description="Helical" evidence="9">
    <location>
        <begin position="191"/>
        <end position="216"/>
    </location>
</feature>
<evidence type="ECO:0000256" key="6">
    <source>
        <dbReference type="ARBA" id="ARBA00022989"/>
    </source>
</evidence>
<keyword evidence="4" id="KW-1003">Cell membrane</keyword>
<feature type="compositionally biased region" description="Basic and acidic residues" evidence="8">
    <location>
        <begin position="395"/>
        <end position="418"/>
    </location>
</feature>
<proteinExistence type="inferred from homology"/>
<sequence>MSALKPNLKTWFSVEDWKERIITADPSWFTVPMGTGVCTQLLTHFPYPAHWLTTIAYIFWIADICMFTFFMTLGILRVFLFPHVAKNVLHDFSQTSYLGAIAVAFETIILGIVSFYSHHPSAMYVAEAMFWIAAAMSCFVAFGGLFIMYERQPQHSFNDLNGAWFLTFIPLIVDSTVGGAISPYLAYKNSITVLVISFLMWSVGVGMSLVILSLYIWRLMSCSLPPRVAVISTFVPVGPFGMGAYSIQQLAVGLASQVREQRFTLARPPLPPNDVTTIATIAEGIHWAGIIIALLQLGIASFLLVEACFSIYARVPKTFNVGYWSFVFPCGVYANAWNEMSQDIRSSGMKGWGATCSTAVVMLWLFCALMTFYKGVWQGKLFFAPGLQGWLEQQEVEKRMKTEPKPEGGNDGPDRDGGEVGYSLSRQPQSDGSYRCERRRTTTNGDRNV</sequence>
<accession>A0ABR0JBH0</accession>
<dbReference type="PANTHER" id="PTHR31686">
    <property type="match status" value="1"/>
</dbReference>
<reference evidence="10 11" key="1">
    <citation type="submission" date="2023-08" db="EMBL/GenBank/DDBJ databases">
        <title>Black Yeasts Isolated from many extreme environments.</title>
        <authorList>
            <person name="Coleine C."/>
            <person name="Stajich J.E."/>
            <person name="Selbmann L."/>
        </authorList>
    </citation>
    <scope>NUCLEOTIDE SEQUENCE [LARGE SCALE GENOMIC DNA]</scope>
    <source>
        <strain evidence="10 11">CCFEE 6328</strain>
    </source>
</reference>
<feature type="transmembrane region" description="Helical" evidence="9">
    <location>
        <begin position="228"/>
        <end position="247"/>
    </location>
</feature>
<comment type="subcellular location">
    <subcellularLocation>
        <location evidence="1">Cell membrane</location>
        <topology evidence="1">Multi-pass membrane protein</topology>
    </subcellularLocation>
</comment>
<feature type="transmembrane region" description="Helical" evidence="9">
    <location>
        <begin position="285"/>
        <end position="309"/>
    </location>
</feature>
<keyword evidence="7 9" id="KW-0472">Membrane</keyword>
<feature type="transmembrane region" description="Helical" evidence="9">
    <location>
        <begin position="128"/>
        <end position="149"/>
    </location>
</feature>
<keyword evidence="6 9" id="KW-1133">Transmembrane helix</keyword>
<dbReference type="InterPro" id="IPR004695">
    <property type="entry name" value="SLAC1/Mae1/Ssu1/TehA"/>
</dbReference>
<comment type="similarity">
    <text evidence="2">Belongs to the tellurite-resistance/dicarboxylate transporter (TDT) family.</text>
</comment>
<dbReference type="EMBL" id="JAVRRF010000010">
    <property type="protein sequence ID" value="KAK5060651.1"/>
    <property type="molecule type" value="Genomic_DNA"/>
</dbReference>
<feature type="transmembrane region" description="Helical" evidence="9">
    <location>
        <begin position="352"/>
        <end position="373"/>
    </location>
</feature>
<dbReference type="PANTHER" id="PTHR31686:SF1">
    <property type="entry name" value="SULFITE EFFLUX PUMP SSU1"/>
    <property type="match status" value="1"/>
</dbReference>
<dbReference type="Pfam" id="PF03595">
    <property type="entry name" value="SLAC1"/>
    <property type="match status" value="1"/>
</dbReference>
<feature type="transmembrane region" description="Helical" evidence="9">
    <location>
        <begin position="97"/>
        <end position="116"/>
    </location>
</feature>
<comment type="caution">
    <text evidence="10">The sequence shown here is derived from an EMBL/GenBank/DDBJ whole genome shotgun (WGS) entry which is preliminary data.</text>
</comment>
<evidence type="ECO:0000256" key="5">
    <source>
        <dbReference type="ARBA" id="ARBA00022692"/>
    </source>
</evidence>
<evidence type="ECO:0000313" key="11">
    <source>
        <dbReference type="Proteomes" id="UP001345691"/>
    </source>
</evidence>
<organism evidence="10 11">
    <name type="scientific">Exophiala sideris</name>
    <dbReference type="NCBI Taxonomy" id="1016849"/>
    <lineage>
        <taxon>Eukaryota</taxon>
        <taxon>Fungi</taxon>
        <taxon>Dikarya</taxon>
        <taxon>Ascomycota</taxon>
        <taxon>Pezizomycotina</taxon>
        <taxon>Eurotiomycetes</taxon>
        <taxon>Chaetothyriomycetidae</taxon>
        <taxon>Chaetothyriales</taxon>
        <taxon>Herpotrichiellaceae</taxon>
        <taxon>Exophiala</taxon>
    </lineage>
</organism>
<gene>
    <name evidence="10" type="primary">SSU1_3</name>
    <name evidence="10" type="ORF">LTR69_005250</name>
</gene>
<evidence type="ECO:0000256" key="7">
    <source>
        <dbReference type="ARBA" id="ARBA00023136"/>
    </source>
</evidence>
<feature type="transmembrane region" description="Helical" evidence="9">
    <location>
        <begin position="161"/>
        <end position="185"/>
    </location>
</feature>
<dbReference type="Proteomes" id="UP001345691">
    <property type="component" value="Unassembled WGS sequence"/>
</dbReference>
<name>A0ABR0JBH0_9EURO</name>
<protein>
    <submittedName>
        <fullName evidence="10">Plasma membrane sulfite pump involved in sulfite metabolism</fullName>
    </submittedName>
</protein>
<evidence type="ECO:0000256" key="1">
    <source>
        <dbReference type="ARBA" id="ARBA00004651"/>
    </source>
</evidence>
<dbReference type="InterPro" id="IPR038665">
    <property type="entry name" value="Voltage-dep_anion_channel_sf"/>
</dbReference>
<evidence type="ECO:0000256" key="9">
    <source>
        <dbReference type="SAM" id="Phobius"/>
    </source>
</evidence>
<evidence type="ECO:0000256" key="8">
    <source>
        <dbReference type="SAM" id="MobiDB-lite"/>
    </source>
</evidence>
<evidence type="ECO:0000256" key="3">
    <source>
        <dbReference type="ARBA" id="ARBA00022448"/>
    </source>
</evidence>
<feature type="transmembrane region" description="Helical" evidence="9">
    <location>
        <begin position="321"/>
        <end position="337"/>
    </location>
</feature>
<evidence type="ECO:0000313" key="10">
    <source>
        <dbReference type="EMBL" id="KAK5060651.1"/>
    </source>
</evidence>
<feature type="region of interest" description="Disordered" evidence="8">
    <location>
        <begin position="395"/>
        <end position="449"/>
    </location>
</feature>